<evidence type="ECO:0000313" key="3">
    <source>
        <dbReference type="EMBL" id="MCO5724010.1"/>
    </source>
</evidence>
<accession>A0ABT1AWQ6</accession>
<dbReference type="SUPFAM" id="SSF48317">
    <property type="entry name" value="Acid phosphatase/Vanadium-dependent haloperoxidase"/>
    <property type="match status" value="1"/>
</dbReference>
<dbReference type="PANTHER" id="PTHR14969">
    <property type="entry name" value="SPHINGOSINE-1-PHOSPHATE PHOSPHOHYDROLASE"/>
    <property type="match status" value="1"/>
</dbReference>
<dbReference type="InterPro" id="IPR036938">
    <property type="entry name" value="PAP2/HPO_sf"/>
</dbReference>
<keyword evidence="1" id="KW-1133">Transmembrane helix</keyword>
<keyword evidence="4" id="KW-1185">Reference proteome</keyword>
<feature type="transmembrane region" description="Helical" evidence="1">
    <location>
        <begin position="35"/>
        <end position="52"/>
    </location>
</feature>
<dbReference type="Gene3D" id="1.20.144.10">
    <property type="entry name" value="Phosphatidic acid phosphatase type 2/haloperoxidase"/>
    <property type="match status" value="1"/>
</dbReference>
<evidence type="ECO:0000256" key="1">
    <source>
        <dbReference type="SAM" id="Phobius"/>
    </source>
</evidence>
<keyword evidence="1" id="KW-0472">Membrane</keyword>
<sequence>MWEALMEMDRQWFLCLNGLGDPAWDPFWRAVSDKWVALPLYGLLFFLSVRQLGWKRTGLLLVFVALLITCTDQLSNFFKYGVQRLRPCHEPSLEGLVRLAKSSCGGRFGYFSAHSANAFGVAVFFTAFWGRRGGGWAALVLAWACLVAYSRIYLGVHYPLDVLSGALAGGIFGWLFARLFARADQKWMA</sequence>
<protein>
    <submittedName>
        <fullName evidence="3">Phosphatase PAP2 family protein</fullName>
    </submittedName>
</protein>
<reference evidence="3 4" key="1">
    <citation type="submission" date="2022-06" db="EMBL/GenBank/DDBJ databases">
        <authorList>
            <person name="Xuan X."/>
        </authorList>
    </citation>
    <scope>NUCLEOTIDE SEQUENCE [LARGE SCALE GENOMIC DNA]</scope>
    <source>
        <strain evidence="3 4">2V75</strain>
    </source>
</reference>
<dbReference type="InterPro" id="IPR000326">
    <property type="entry name" value="PAP2/HPO"/>
</dbReference>
<feature type="transmembrane region" description="Helical" evidence="1">
    <location>
        <begin position="136"/>
        <end position="156"/>
    </location>
</feature>
<feature type="transmembrane region" description="Helical" evidence="1">
    <location>
        <begin position="59"/>
        <end position="78"/>
    </location>
</feature>
<dbReference type="RefSeq" id="WP_252740382.1">
    <property type="nucleotide sequence ID" value="NZ_JAMXIB010000002.1"/>
</dbReference>
<comment type="caution">
    <text evidence="3">The sequence shown here is derived from an EMBL/GenBank/DDBJ whole genome shotgun (WGS) entry which is preliminary data.</text>
</comment>
<dbReference type="Proteomes" id="UP001206312">
    <property type="component" value="Unassembled WGS sequence"/>
</dbReference>
<dbReference type="SMART" id="SM00014">
    <property type="entry name" value="acidPPc"/>
    <property type="match status" value="1"/>
</dbReference>
<feature type="transmembrane region" description="Helical" evidence="1">
    <location>
        <begin position="162"/>
        <end position="181"/>
    </location>
</feature>
<proteinExistence type="predicted"/>
<dbReference type="Pfam" id="PF01569">
    <property type="entry name" value="PAP2"/>
    <property type="match status" value="1"/>
</dbReference>
<organism evidence="3 4">
    <name type="scientific">Robiginitalea marina</name>
    <dbReference type="NCBI Taxonomy" id="2954105"/>
    <lineage>
        <taxon>Bacteria</taxon>
        <taxon>Pseudomonadati</taxon>
        <taxon>Bacteroidota</taxon>
        <taxon>Flavobacteriia</taxon>
        <taxon>Flavobacteriales</taxon>
        <taxon>Flavobacteriaceae</taxon>
        <taxon>Robiginitalea</taxon>
    </lineage>
</organism>
<keyword evidence="1" id="KW-0812">Transmembrane</keyword>
<name>A0ABT1AWQ6_9FLAO</name>
<evidence type="ECO:0000259" key="2">
    <source>
        <dbReference type="SMART" id="SM00014"/>
    </source>
</evidence>
<evidence type="ECO:0000313" key="4">
    <source>
        <dbReference type="Proteomes" id="UP001206312"/>
    </source>
</evidence>
<gene>
    <name evidence="3" type="ORF">NG653_04025</name>
</gene>
<dbReference type="EMBL" id="JAMXIB010000002">
    <property type="protein sequence ID" value="MCO5724010.1"/>
    <property type="molecule type" value="Genomic_DNA"/>
</dbReference>
<feature type="domain" description="Phosphatidic acid phosphatase type 2/haloperoxidase" evidence="2">
    <location>
        <begin position="61"/>
        <end position="177"/>
    </location>
</feature>
<dbReference type="PANTHER" id="PTHR14969:SF13">
    <property type="entry name" value="AT30094P"/>
    <property type="match status" value="1"/>
</dbReference>
<feature type="transmembrane region" description="Helical" evidence="1">
    <location>
        <begin position="108"/>
        <end position="129"/>
    </location>
</feature>